<protein>
    <submittedName>
        <fullName evidence="2">Uncharacterized protein</fullName>
    </submittedName>
</protein>
<keyword evidence="3" id="KW-1185">Reference proteome</keyword>
<name>A0ABZ2JML2_9PSED</name>
<gene>
    <name evidence="2" type="ORF">V9385_08735</name>
</gene>
<feature type="region of interest" description="Disordered" evidence="1">
    <location>
        <begin position="241"/>
        <end position="260"/>
    </location>
</feature>
<organism evidence="2 3">
    <name type="scientific">Pseudomonas juntendi</name>
    <dbReference type="NCBI Taxonomy" id="2666183"/>
    <lineage>
        <taxon>Bacteria</taxon>
        <taxon>Pseudomonadati</taxon>
        <taxon>Pseudomonadota</taxon>
        <taxon>Gammaproteobacteria</taxon>
        <taxon>Pseudomonadales</taxon>
        <taxon>Pseudomonadaceae</taxon>
        <taxon>Pseudomonas</taxon>
    </lineage>
</organism>
<evidence type="ECO:0000313" key="2">
    <source>
        <dbReference type="EMBL" id="WWY22664.1"/>
    </source>
</evidence>
<accession>A0ABZ2JML2</accession>
<evidence type="ECO:0000256" key="1">
    <source>
        <dbReference type="SAM" id="MobiDB-lite"/>
    </source>
</evidence>
<dbReference type="RefSeq" id="WP_338725039.1">
    <property type="nucleotide sequence ID" value="NZ_CP146690.1"/>
</dbReference>
<proteinExistence type="predicted"/>
<dbReference type="Proteomes" id="UP001375228">
    <property type="component" value="Chromosome"/>
</dbReference>
<reference evidence="2 3" key="1">
    <citation type="submission" date="2024-03" db="EMBL/GenBank/DDBJ databases">
        <title>Pseudomonas juntendi.</title>
        <authorList>
            <person name="Liu Y."/>
        </authorList>
    </citation>
    <scope>NUCLEOTIDE SEQUENCE [LARGE SCALE GENOMIC DNA]</scope>
    <source>
        <strain evidence="2 3">L4046hy</strain>
    </source>
</reference>
<evidence type="ECO:0000313" key="3">
    <source>
        <dbReference type="Proteomes" id="UP001375228"/>
    </source>
</evidence>
<dbReference type="EMBL" id="CP146691">
    <property type="protein sequence ID" value="WWY22664.1"/>
    <property type="molecule type" value="Genomic_DNA"/>
</dbReference>
<sequence>MKTSVTHKTIDTTIAEQTAIQLRKTGATYAQIREATGLTERQVKKIVKGITKEKRPRSATSRAELPFTKSVERVLPLATRSQGIRDYELRNILHEEYGCTWNTSTGKYESNHTPSHIKRVKQKVREQASDLGCNALFLSDWIDDCHPRASSEYLIAAATDLWSRVDEYVNEYMALHGTSQDADYQHYILTRRKQYYAVRQHLLKLAIPNYGDEPVEKLLHRTAALVGELDGNPDTPVSECIHDTGARASPRKPEYHPEPSPRDVFLDFIQAQGWIKA</sequence>